<dbReference type="Gene3D" id="2.160.10.10">
    <property type="entry name" value="Hexapeptide repeat proteins"/>
    <property type="match status" value="1"/>
</dbReference>
<dbReference type="RefSeq" id="WP_152587512.1">
    <property type="nucleotide sequence ID" value="NZ_CP045423.1"/>
</dbReference>
<dbReference type="PROSITE" id="PS00101">
    <property type="entry name" value="HEXAPEP_TRANSFERASES"/>
    <property type="match status" value="1"/>
</dbReference>
<keyword evidence="4 5" id="KW-0012">Acyltransferase</keyword>
<dbReference type="Proteomes" id="UP000325614">
    <property type="component" value="Chromosome"/>
</dbReference>
<accession>A0A5P9K0C0</accession>
<gene>
    <name evidence="5" type="ORF">GDR74_17595</name>
</gene>
<keyword evidence="2 5" id="KW-0808">Transferase</keyword>
<sequence>MLETLRSLQKALQLEKLEKFRRRVSFGDLITDRWENAREYGFGEGSSCYDNVLILGDVKVGKATWIGPNVILDGLGGLVIGDHCSISSGVQIYSHDTVRRSVTLGREPIAYAPTAIADGVYIGPNSVIAKGVSIGASAVIGAMSFVNTDIPAGKKAWGCPARVMGDVDLSNVGSP</sequence>
<dbReference type="AlphaFoldDB" id="A0A5P9K0C0"/>
<name>A0A5P9K0C0_9HYPH</name>
<dbReference type="PANTHER" id="PTHR43300:SF11">
    <property type="entry name" value="ACETYLTRANSFERASE RV3034C-RELATED"/>
    <property type="match status" value="1"/>
</dbReference>
<dbReference type="GO" id="GO:0016746">
    <property type="term" value="F:acyltransferase activity"/>
    <property type="evidence" value="ECO:0007669"/>
    <property type="project" value="UniProtKB-KW"/>
</dbReference>
<proteinExistence type="inferred from homology"/>
<dbReference type="InterPro" id="IPR018357">
    <property type="entry name" value="Hexapep_transf_CS"/>
</dbReference>
<dbReference type="KEGG" id="mico:GDR74_17595"/>
<protein>
    <submittedName>
        <fullName evidence="5">Acyltransferase</fullName>
    </submittedName>
</protein>
<dbReference type="Pfam" id="PF00132">
    <property type="entry name" value="Hexapep"/>
    <property type="match status" value="1"/>
</dbReference>
<dbReference type="InterPro" id="IPR050179">
    <property type="entry name" value="Trans_hexapeptide_repeat"/>
</dbReference>
<evidence type="ECO:0000256" key="4">
    <source>
        <dbReference type="ARBA" id="ARBA00023315"/>
    </source>
</evidence>
<evidence type="ECO:0000256" key="2">
    <source>
        <dbReference type="ARBA" id="ARBA00022679"/>
    </source>
</evidence>
<organism evidence="5 6">
    <name type="scientific">Microvirga thermotolerans</name>
    <dbReference type="NCBI Taxonomy" id="2651334"/>
    <lineage>
        <taxon>Bacteria</taxon>
        <taxon>Pseudomonadati</taxon>
        <taxon>Pseudomonadota</taxon>
        <taxon>Alphaproteobacteria</taxon>
        <taxon>Hyphomicrobiales</taxon>
        <taxon>Methylobacteriaceae</taxon>
        <taxon>Microvirga</taxon>
    </lineage>
</organism>
<dbReference type="CDD" id="cd04647">
    <property type="entry name" value="LbH_MAT_like"/>
    <property type="match status" value="1"/>
</dbReference>
<evidence type="ECO:0000313" key="5">
    <source>
        <dbReference type="EMBL" id="QFU17881.1"/>
    </source>
</evidence>
<dbReference type="InterPro" id="IPR011004">
    <property type="entry name" value="Trimer_LpxA-like_sf"/>
</dbReference>
<keyword evidence="6" id="KW-1185">Reference proteome</keyword>
<reference evidence="5 6" key="1">
    <citation type="submission" date="2019-10" db="EMBL/GenBank/DDBJ databases">
        <title>Isolation, Identification of Microvirga thermotolerans HR1, a novel thermophilic bacterium and Comparative Genomics of the genus Microvirga.</title>
        <authorList>
            <person name="Li J."/>
            <person name="Zhang W."/>
            <person name="Lin M."/>
            <person name="Wang J."/>
        </authorList>
    </citation>
    <scope>NUCLEOTIDE SEQUENCE [LARGE SCALE GENOMIC DNA]</scope>
    <source>
        <strain evidence="5 6">HR1</strain>
    </source>
</reference>
<comment type="similarity">
    <text evidence="1">Belongs to the transferase hexapeptide repeat family.</text>
</comment>
<dbReference type="PANTHER" id="PTHR43300">
    <property type="entry name" value="ACETYLTRANSFERASE"/>
    <property type="match status" value="1"/>
</dbReference>
<dbReference type="SUPFAM" id="SSF51161">
    <property type="entry name" value="Trimeric LpxA-like enzymes"/>
    <property type="match status" value="1"/>
</dbReference>
<dbReference type="EMBL" id="CP045423">
    <property type="protein sequence ID" value="QFU17881.1"/>
    <property type="molecule type" value="Genomic_DNA"/>
</dbReference>
<evidence type="ECO:0000256" key="1">
    <source>
        <dbReference type="ARBA" id="ARBA00007274"/>
    </source>
</evidence>
<dbReference type="InterPro" id="IPR001451">
    <property type="entry name" value="Hexapep"/>
</dbReference>
<keyword evidence="3" id="KW-0677">Repeat</keyword>
<evidence type="ECO:0000256" key="3">
    <source>
        <dbReference type="ARBA" id="ARBA00022737"/>
    </source>
</evidence>
<evidence type="ECO:0000313" key="6">
    <source>
        <dbReference type="Proteomes" id="UP000325614"/>
    </source>
</evidence>